<protein>
    <recommendedName>
        <fullName evidence="2">AB hydrolase-1 domain-containing protein</fullName>
    </recommendedName>
</protein>
<dbReference type="PANTHER" id="PTHR43358">
    <property type="entry name" value="ALPHA/BETA-HYDROLASE"/>
    <property type="match status" value="1"/>
</dbReference>
<dbReference type="Pfam" id="PF12697">
    <property type="entry name" value="Abhydrolase_6"/>
    <property type="match status" value="1"/>
</dbReference>
<dbReference type="PANTHER" id="PTHR43358:SF4">
    <property type="entry name" value="ALPHA_BETA HYDROLASE FOLD-1 DOMAIN-CONTAINING PROTEIN"/>
    <property type="match status" value="1"/>
</dbReference>
<dbReference type="SUPFAM" id="SSF53474">
    <property type="entry name" value="alpha/beta-Hydrolases"/>
    <property type="match status" value="1"/>
</dbReference>
<evidence type="ECO:0000259" key="2">
    <source>
        <dbReference type="Pfam" id="PF12697"/>
    </source>
</evidence>
<feature type="transmembrane region" description="Helical" evidence="1">
    <location>
        <begin position="205"/>
        <end position="224"/>
    </location>
</feature>
<evidence type="ECO:0000256" key="1">
    <source>
        <dbReference type="SAM" id="Phobius"/>
    </source>
</evidence>
<reference evidence="3 4" key="1">
    <citation type="journal article" date="2013" name="J. Mol. Microbiol. Biotechnol.">
        <title>Analysis of the Complete Genomes of Acholeplasma brassicae , A. palmae and A. laidlawii and Their Comparison to the Obligate Parasites from ' Candidatus Phytoplasma'.</title>
        <authorList>
            <person name="Kube M."/>
            <person name="Siewert C."/>
            <person name="Migdoll A.M."/>
            <person name="Duduk B."/>
            <person name="Holz S."/>
            <person name="Rabus R."/>
            <person name="Seemuller E."/>
            <person name="Mitrovic J."/>
            <person name="Muller I."/>
            <person name="Buttner C."/>
            <person name="Reinhardt R."/>
        </authorList>
    </citation>
    <scope>NUCLEOTIDE SEQUENCE [LARGE SCALE GENOMIC DNA]</scope>
    <source>
        <strain evidence="3 4">J233</strain>
    </source>
</reference>
<name>U4KL66_ALTPJ</name>
<dbReference type="KEGG" id="apal:BN85409110"/>
<dbReference type="Gene3D" id="3.40.50.1820">
    <property type="entry name" value="alpha/beta hydrolase"/>
    <property type="match status" value="1"/>
</dbReference>
<gene>
    <name evidence="3" type="ORF">BN85409110</name>
</gene>
<dbReference type="HOGENOM" id="CLU_029375_6_0_14"/>
<feature type="transmembrane region" description="Helical" evidence="1">
    <location>
        <begin position="164"/>
        <end position="185"/>
    </location>
</feature>
<feature type="domain" description="AB hydrolase-1" evidence="2">
    <location>
        <begin position="95"/>
        <end position="210"/>
    </location>
</feature>
<dbReference type="AlphaFoldDB" id="U4KL66"/>
<dbReference type="Proteomes" id="UP000032740">
    <property type="component" value="Chromosome"/>
</dbReference>
<sequence length="307" mass="35363">MTAIYVTVGILVSLLAFFITSQILFKLIFGRDVSSNSDKLIPKRLQPDIKIMQVLEKENAAWLENITKEHLWIETKFGNANAFYIGHEKKSSQLVVLIHGYRANKKQLNSMANYYYEKENVDVLLVELLGHGQSDSEYINFGYYDHKYIINLIQSLRAEHDYQVYVHGCSMGSVIALWIGSVYPVSGIIADSPYGRLKDNMKDNIPYIVQPITFLFTLFIGRIAKKRLGFYVNDINILDKVENISTKTLLISGLNDKIVKSKHIKKIQKHMKIIPDVWYIEDCPHLGAYVLKKDEYQERIHNMLVGL</sequence>
<keyword evidence="4" id="KW-1185">Reference proteome</keyword>
<feature type="transmembrane region" description="Helical" evidence="1">
    <location>
        <begin position="6"/>
        <end position="29"/>
    </location>
</feature>
<keyword evidence="1" id="KW-0472">Membrane</keyword>
<evidence type="ECO:0000313" key="4">
    <source>
        <dbReference type="Proteomes" id="UP000032740"/>
    </source>
</evidence>
<dbReference type="InterPro" id="IPR000073">
    <property type="entry name" value="AB_hydrolase_1"/>
</dbReference>
<keyword evidence="1" id="KW-1133">Transmembrane helix</keyword>
<evidence type="ECO:0000313" key="3">
    <source>
        <dbReference type="EMBL" id="CCV64488.1"/>
    </source>
</evidence>
<dbReference type="RefSeq" id="WP_026660030.1">
    <property type="nucleotide sequence ID" value="NC_022538.1"/>
</dbReference>
<organism evidence="3 4">
    <name type="scientific">Alteracholeplasma palmae (strain ATCC 49389 / J233)</name>
    <name type="common">Acholeplasma palmae</name>
    <dbReference type="NCBI Taxonomy" id="1318466"/>
    <lineage>
        <taxon>Bacteria</taxon>
        <taxon>Bacillati</taxon>
        <taxon>Mycoplasmatota</taxon>
        <taxon>Mollicutes</taxon>
        <taxon>Acholeplasmatales</taxon>
        <taxon>Acholeplasmataceae</taxon>
        <taxon>Acholeplasma</taxon>
    </lineage>
</organism>
<dbReference type="InterPro" id="IPR052920">
    <property type="entry name" value="DNA-binding_regulatory"/>
</dbReference>
<dbReference type="STRING" id="1318466.BN85409110"/>
<proteinExistence type="predicted"/>
<keyword evidence="1" id="KW-0812">Transmembrane</keyword>
<accession>U4KL66</accession>
<dbReference type="InterPro" id="IPR029058">
    <property type="entry name" value="AB_hydrolase_fold"/>
</dbReference>
<dbReference type="OrthoDB" id="384284at2"/>
<dbReference type="EMBL" id="FO681347">
    <property type="protein sequence ID" value="CCV64488.1"/>
    <property type="molecule type" value="Genomic_DNA"/>
</dbReference>